<evidence type="ECO:0000313" key="3">
    <source>
        <dbReference type="EMBL" id="KAJ8035780.1"/>
    </source>
</evidence>
<keyword evidence="2" id="KW-1133">Transmembrane helix</keyword>
<feature type="region of interest" description="Disordered" evidence="1">
    <location>
        <begin position="142"/>
        <end position="163"/>
    </location>
</feature>
<name>A0A9Q1C041_HOLLE</name>
<evidence type="ECO:0000313" key="4">
    <source>
        <dbReference type="Proteomes" id="UP001152320"/>
    </source>
</evidence>
<keyword evidence="2" id="KW-0812">Transmembrane</keyword>
<evidence type="ECO:0000256" key="1">
    <source>
        <dbReference type="SAM" id="MobiDB-lite"/>
    </source>
</evidence>
<protein>
    <submittedName>
        <fullName evidence="3">Uncharacterized protein</fullName>
    </submittedName>
</protein>
<gene>
    <name evidence="3" type="ORF">HOLleu_19557</name>
</gene>
<feature type="transmembrane region" description="Helical" evidence="2">
    <location>
        <begin position="110"/>
        <end position="136"/>
    </location>
</feature>
<reference evidence="3" key="1">
    <citation type="submission" date="2021-10" db="EMBL/GenBank/DDBJ databases">
        <title>Tropical sea cucumber genome reveals ecological adaptation and Cuvierian tubules defense mechanism.</title>
        <authorList>
            <person name="Chen T."/>
        </authorList>
    </citation>
    <scope>NUCLEOTIDE SEQUENCE</scope>
    <source>
        <strain evidence="3">Nanhai2018</strain>
        <tissue evidence="3">Muscle</tissue>
    </source>
</reference>
<comment type="caution">
    <text evidence="3">The sequence shown here is derived from an EMBL/GenBank/DDBJ whole genome shotgun (WGS) entry which is preliminary data.</text>
</comment>
<sequence>MHIKILKDTSRPEGMWSRDGVRVREGFREQCARGRAGVPGSFGGINRVVEIRMENKLLANATTAVITTKSPLKTSAASTSRPNLLSSTSTEKSIFSNIPAKNNESWSPKMILIISAVGFFVIIVIISVLALVVFAVGKKRMRPETTSSPLQRKESRNDPAPDVQYYTEIPENRTGYSGVALPQHPTVSTISKQPKENKVKAVKKSEGTYMAKERQHNPGMDTHEQRVGVNPQLNGVKYYKKVKRTEKPSTELYYDELASSHDVQTYRKPIYD</sequence>
<proteinExistence type="predicted"/>
<dbReference type="EMBL" id="JAIZAY010000009">
    <property type="protein sequence ID" value="KAJ8035780.1"/>
    <property type="molecule type" value="Genomic_DNA"/>
</dbReference>
<accession>A0A9Q1C041</accession>
<dbReference type="AlphaFoldDB" id="A0A9Q1C041"/>
<organism evidence="3 4">
    <name type="scientific">Holothuria leucospilota</name>
    <name type="common">Black long sea cucumber</name>
    <name type="synonym">Mertensiothuria leucospilota</name>
    <dbReference type="NCBI Taxonomy" id="206669"/>
    <lineage>
        <taxon>Eukaryota</taxon>
        <taxon>Metazoa</taxon>
        <taxon>Echinodermata</taxon>
        <taxon>Eleutherozoa</taxon>
        <taxon>Echinozoa</taxon>
        <taxon>Holothuroidea</taxon>
        <taxon>Aspidochirotacea</taxon>
        <taxon>Aspidochirotida</taxon>
        <taxon>Holothuriidae</taxon>
        <taxon>Holothuria</taxon>
    </lineage>
</organism>
<keyword evidence="4" id="KW-1185">Reference proteome</keyword>
<keyword evidence="2" id="KW-0472">Membrane</keyword>
<dbReference type="Proteomes" id="UP001152320">
    <property type="component" value="Chromosome 9"/>
</dbReference>
<evidence type="ECO:0000256" key="2">
    <source>
        <dbReference type="SAM" id="Phobius"/>
    </source>
</evidence>